<keyword evidence="1" id="KW-0694">RNA-binding</keyword>
<organism evidence="3 4">
    <name type="scientific">Polarella glacialis</name>
    <name type="common">Dinoflagellate</name>
    <dbReference type="NCBI Taxonomy" id="89957"/>
    <lineage>
        <taxon>Eukaryota</taxon>
        <taxon>Sar</taxon>
        <taxon>Alveolata</taxon>
        <taxon>Dinophyceae</taxon>
        <taxon>Suessiales</taxon>
        <taxon>Suessiaceae</taxon>
        <taxon>Polarella</taxon>
    </lineage>
</organism>
<dbReference type="Proteomes" id="UP000626109">
    <property type="component" value="Unassembled WGS sequence"/>
</dbReference>
<sequence length="122" mass="12795">DAPVGGLRPSPSSAAETQMSLKDIEAVLERRLLVCQVPTSTEEEELSEVFGEFGKITDLKLVNGGKSQAGIAYIGFASWASVASAVTAVDGKCCLSCHEEGQTLAVSIAFSRSSTRQGLTML</sequence>
<dbReference type="AlphaFoldDB" id="A0A813LFY0"/>
<dbReference type="Gene3D" id="3.30.70.330">
    <property type="match status" value="1"/>
</dbReference>
<gene>
    <name evidence="3" type="ORF">PGLA2088_LOCUS43856</name>
</gene>
<evidence type="ECO:0000259" key="2">
    <source>
        <dbReference type="PROSITE" id="PS50102"/>
    </source>
</evidence>
<dbReference type="InterPro" id="IPR000504">
    <property type="entry name" value="RRM_dom"/>
</dbReference>
<protein>
    <recommendedName>
        <fullName evidence="2">RRM domain-containing protein</fullName>
    </recommendedName>
</protein>
<dbReference type="SMART" id="SM00360">
    <property type="entry name" value="RRM"/>
    <property type="match status" value="1"/>
</dbReference>
<evidence type="ECO:0000313" key="4">
    <source>
        <dbReference type="Proteomes" id="UP000626109"/>
    </source>
</evidence>
<evidence type="ECO:0000313" key="3">
    <source>
        <dbReference type="EMBL" id="CAE8724818.1"/>
    </source>
</evidence>
<dbReference type="GO" id="GO:0003723">
    <property type="term" value="F:RNA binding"/>
    <property type="evidence" value="ECO:0007669"/>
    <property type="project" value="UniProtKB-UniRule"/>
</dbReference>
<accession>A0A813LFY0</accession>
<dbReference type="PROSITE" id="PS50102">
    <property type="entry name" value="RRM"/>
    <property type="match status" value="1"/>
</dbReference>
<dbReference type="EMBL" id="CAJNNW010034955">
    <property type="protein sequence ID" value="CAE8724818.1"/>
    <property type="molecule type" value="Genomic_DNA"/>
</dbReference>
<reference evidence="3" key="1">
    <citation type="submission" date="2021-02" db="EMBL/GenBank/DDBJ databases">
        <authorList>
            <person name="Dougan E. K."/>
            <person name="Rhodes N."/>
            <person name="Thang M."/>
            <person name="Chan C."/>
        </authorList>
    </citation>
    <scope>NUCLEOTIDE SEQUENCE</scope>
</reference>
<name>A0A813LFY0_POLGL</name>
<feature type="domain" description="RRM" evidence="2">
    <location>
        <begin position="30"/>
        <end position="111"/>
    </location>
</feature>
<feature type="non-terminal residue" evidence="3">
    <location>
        <position position="1"/>
    </location>
</feature>
<feature type="non-terminal residue" evidence="3">
    <location>
        <position position="122"/>
    </location>
</feature>
<dbReference type="SUPFAM" id="SSF54928">
    <property type="entry name" value="RNA-binding domain, RBD"/>
    <property type="match status" value="1"/>
</dbReference>
<proteinExistence type="predicted"/>
<dbReference type="InterPro" id="IPR012677">
    <property type="entry name" value="Nucleotide-bd_a/b_plait_sf"/>
</dbReference>
<dbReference type="InterPro" id="IPR035979">
    <property type="entry name" value="RBD_domain_sf"/>
</dbReference>
<comment type="caution">
    <text evidence="3">The sequence shown here is derived from an EMBL/GenBank/DDBJ whole genome shotgun (WGS) entry which is preliminary data.</text>
</comment>
<dbReference type="Pfam" id="PF00076">
    <property type="entry name" value="RRM_1"/>
    <property type="match status" value="1"/>
</dbReference>
<evidence type="ECO:0000256" key="1">
    <source>
        <dbReference type="PROSITE-ProRule" id="PRU00176"/>
    </source>
</evidence>